<dbReference type="PROSITE" id="PS51318">
    <property type="entry name" value="TAT"/>
    <property type="match status" value="1"/>
</dbReference>
<dbReference type="AlphaFoldDB" id="A0A4C2EQ82"/>
<accession>A0A4C2EQ82</accession>
<proteinExistence type="predicted"/>
<protein>
    <recommendedName>
        <fullName evidence="4">Twin-arginine translocation signal domain-containing protein</fullName>
    </recommendedName>
</protein>
<feature type="compositionally biased region" description="Basic and acidic residues" evidence="1">
    <location>
        <begin position="111"/>
        <end position="121"/>
    </location>
</feature>
<dbReference type="EMBL" id="BIXZ01000003">
    <property type="protein sequence ID" value="GCF14329.1"/>
    <property type="molecule type" value="Genomic_DNA"/>
</dbReference>
<dbReference type="InterPro" id="IPR019546">
    <property type="entry name" value="TAT_signal_bac_arc"/>
</dbReference>
<evidence type="ECO:0000313" key="2">
    <source>
        <dbReference type="EMBL" id="GCF14329.1"/>
    </source>
</evidence>
<feature type="region of interest" description="Disordered" evidence="1">
    <location>
        <begin position="100"/>
        <end position="141"/>
    </location>
</feature>
<organism evidence="2 3">
    <name type="scientific">Haloarcula mannanilytica</name>
    <dbReference type="NCBI Taxonomy" id="2509225"/>
    <lineage>
        <taxon>Archaea</taxon>
        <taxon>Methanobacteriati</taxon>
        <taxon>Methanobacteriota</taxon>
        <taxon>Stenosarchaea group</taxon>
        <taxon>Halobacteria</taxon>
        <taxon>Halobacteriales</taxon>
        <taxon>Haloarculaceae</taxon>
        <taxon>Haloarcula</taxon>
    </lineage>
</organism>
<keyword evidence="3" id="KW-1185">Reference proteome</keyword>
<dbReference type="NCBIfam" id="TIGR01409">
    <property type="entry name" value="TAT_signal_seq"/>
    <property type="match status" value="1"/>
</dbReference>
<evidence type="ECO:0008006" key="4">
    <source>
        <dbReference type="Google" id="ProtNLM"/>
    </source>
</evidence>
<name>A0A4C2EQ82_9EURY</name>
<gene>
    <name evidence="2" type="ORF">Harman_22640</name>
</gene>
<dbReference type="InterPro" id="IPR006311">
    <property type="entry name" value="TAT_signal"/>
</dbReference>
<sequence length="200" mass="21404">MTSDDGPESTPSTRRRFLKGTLGAAATVAAVPSLSGIAAAHFPTELSIDIQPENAENFIDLGDHDTVTVAVQQSEFVDGDGESETFDPTERDVRYRFGSRLALEDGGGARPVDDGEVRQPEDDSEGGQESLVLTFPVDETGLDGGEETAWLYWERDESGDHGYAGFDSVRVYGNDLSGRTLIEQLQQVLEGDTANGSGSD</sequence>
<evidence type="ECO:0000313" key="3">
    <source>
        <dbReference type="Proteomes" id="UP000304382"/>
    </source>
</evidence>
<reference evidence="2 3" key="1">
    <citation type="submission" date="2019-02" db="EMBL/GenBank/DDBJ databases">
        <title>Haloarcula mannanilyticum sp. nov., a mannan degrading haloarchaeon isolated from commercial salt.</title>
        <authorList>
            <person name="Enomoto S."/>
            <person name="Shimane Y."/>
            <person name="Kamekura M."/>
            <person name="Ito T."/>
            <person name="Moriya O."/>
            <person name="Ihara K."/>
            <person name="Takahashi-Ando N."/>
            <person name="Fukushima Y."/>
            <person name="Yoshida Y."/>
            <person name="Usama R."/>
            <person name="Takai K."/>
            <person name="Minegishi H."/>
        </authorList>
    </citation>
    <scope>NUCLEOTIDE SEQUENCE [LARGE SCALE GENOMIC DNA]</scope>
    <source>
        <strain evidence="2 3">MD130-1</strain>
    </source>
</reference>
<dbReference type="Proteomes" id="UP000304382">
    <property type="component" value="Unassembled WGS sequence"/>
</dbReference>
<comment type="caution">
    <text evidence="2">The sequence shown here is derived from an EMBL/GenBank/DDBJ whole genome shotgun (WGS) entry which is preliminary data.</text>
</comment>
<evidence type="ECO:0000256" key="1">
    <source>
        <dbReference type="SAM" id="MobiDB-lite"/>
    </source>
</evidence>